<organism evidence="1 2">
    <name type="scientific">Desulfacinum infernum DSM 9756</name>
    <dbReference type="NCBI Taxonomy" id="1121391"/>
    <lineage>
        <taxon>Bacteria</taxon>
        <taxon>Pseudomonadati</taxon>
        <taxon>Thermodesulfobacteriota</taxon>
        <taxon>Syntrophobacteria</taxon>
        <taxon>Syntrophobacterales</taxon>
        <taxon>Syntrophobacteraceae</taxon>
        <taxon>Desulfacinum</taxon>
    </lineage>
</organism>
<protein>
    <submittedName>
        <fullName evidence="1">Uncharacterized protein</fullName>
    </submittedName>
</protein>
<keyword evidence="2" id="KW-1185">Reference proteome</keyword>
<proteinExistence type="predicted"/>
<name>A0A1M5FEU5_9BACT</name>
<dbReference type="AlphaFoldDB" id="A0A1M5FEU5"/>
<dbReference type="RefSeq" id="WP_281246603.1">
    <property type="nucleotide sequence ID" value="NZ_FQVB01000031.1"/>
</dbReference>
<evidence type="ECO:0000313" key="1">
    <source>
        <dbReference type="EMBL" id="SHF90045.1"/>
    </source>
</evidence>
<gene>
    <name evidence="1" type="ORF">SAMN02745206_02872</name>
</gene>
<sequence length="41" mass="4607">MVRVTSDQRPKMERVVTHNGGRVLEAVEEEPGSVRMVIGKE</sequence>
<evidence type="ECO:0000313" key="2">
    <source>
        <dbReference type="Proteomes" id="UP000184076"/>
    </source>
</evidence>
<dbReference type="EMBL" id="FQVB01000031">
    <property type="protein sequence ID" value="SHF90045.1"/>
    <property type="molecule type" value="Genomic_DNA"/>
</dbReference>
<reference evidence="2" key="1">
    <citation type="submission" date="2016-11" db="EMBL/GenBank/DDBJ databases">
        <authorList>
            <person name="Varghese N."/>
            <person name="Submissions S."/>
        </authorList>
    </citation>
    <scope>NUCLEOTIDE SEQUENCE [LARGE SCALE GENOMIC DNA]</scope>
    <source>
        <strain evidence="2">DSM 9756</strain>
    </source>
</reference>
<accession>A0A1M5FEU5</accession>
<dbReference type="Proteomes" id="UP000184076">
    <property type="component" value="Unassembled WGS sequence"/>
</dbReference>